<dbReference type="GO" id="GO:0046872">
    <property type="term" value="F:metal ion binding"/>
    <property type="evidence" value="ECO:0007669"/>
    <property type="project" value="UniProtKB-KW"/>
</dbReference>
<dbReference type="Proteomes" id="UP000635606">
    <property type="component" value="Unassembled WGS sequence"/>
</dbReference>
<keyword evidence="2" id="KW-0479">Metal-binding</keyword>
<dbReference type="InterPro" id="IPR058240">
    <property type="entry name" value="rSAM_sf"/>
</dbReference>
<dbReference type="Pfam" id="PF04055">
    <property type="entry name" value="Radical_SAM"/>
    <property type="match status" value="1"/>
</dbReference>
<keyword evidence="3" id="KW-0408">Iron</keyword>
<gene>
    <name evidence="6" type="ORF">Voc01_033680</name>
</gene>
<dbReference type="PANTHER" id="PTHR43273">
    <property type="entry name" value="ANAEROBIC SULFATASE-MATURATING ENZYME HOMOLOG ASLB-RELATED"/>
    <property type="match status" value="1"/>
</dbReference>
<proteinExistence type="predicted"/>
<evidence type="ECO:0000313" key="6">
    <source>
        <dbReference type="EMBL" id="GIJ68451.1"/>
    </source>
</evidence>
<dbReference type="PROSITE" id="PS51918">
    <property type="entry name" value="RADICAL_SAM"/>
    <property type="match status" value="1"/>
</dbReference>
<dbReference type="PANTHER" id="PTHR43273:SF8">
    <property type="entry name" value="RADICAL SAM DOMAIN PROTEIN"/>
    <property type="match status" value="1"/>
</dbReference>
<evidence type="ECO:0000256" key="4">
    <source>
        <dbReference type="ARBA" id="ARBA00023014"/>
    </source>
</evidence>
<dbReference type="AlphaFoldDB" id="A0A8J3ZW02"/>
<evidence type="ECO:0000259" key="5">
    <source>
        <dbReference type="PROSITE" id="PS51918"/>
    </source>
</evidence>
<keyword evidence="7" id="KW-1185">Reference proteome</keyword>
<dbReference type="UniPathway" id="UPA00782"/>
<sequence>MESRMTARQLDRSVPRPRLLKGADGWWFLGPAGTARLKDHHVTPSGELRPSVEKHLQAKGLFDTWAYRAYSLTVLTSTHCNLGCAYCFQNIERDPTGGSRPRRIGYARLSSTTITSALDFAGRRMAEAQLEQLTVTLMGGEPLLNPEGCRELLSRASAYGLRSATMISNCALLTKPQARALADVGLDLVQVTLDGDRDDHDRIRVRRSDSGGTFDTIVRNIAAAMRTTSIRFIIRVNVSHHNHAGMPLLLDRLSDALDASRCTLYFALVGDVGIGYSNGLLASTDAAEEFTRWYRRALDLGFEIPRPRAYVPCQSCSFEDGRYGAVVSADGSLSSCWDTAGKPGWEVGSLDNGYLPPEETKDRWVSCDELNDYGGDPSVFRSFRDRVDAWILDQLTAAGQL</sequence>
<reference evidence="6" key="1">
    <citation type="submission" date="2021-01" db="EMBL/GenBank/DDBJ databases">
        <title>Whole genome shotgun sequence of Virgisporangium ochraceum NBRC 16418.</title>
        <authorList>
            <person name="Komaki H."/>
            <person name="Tamura T."/>
        </authorList>
    </citation>
    <scope>NUCLEOTIDE SEQUENCE</scope>
    <source>
        <strain evidence="6">NBRC 16418</strain>
    </source>
</reference>
<keyword evidence="1" id="KW-0949">S-adenosyl-L-methionine</keyword>
<comment type="caution">
    <text evidence="6">The sequence shown here is derived from an EMBL/GenBank/DDBJ whole genome shotgun (WGS) entry which is preliminary data.</text>
</comment>
<dbReference type="InterPro" id="IPR013785">
    <property type="entry name" value="Aldolase_TIM"/>
</dbReference>
<dbReference type="Gene3D" id="3.20.20.70">
    <property type="entry name" value="Aldolase class I"/>
    <property type="match status" value="1"/>
</dbReference>
<dbReference type="SUPFAM" id="SSF102114">
    <property type="entry name" value="Radical SAM enzymes"/>
    <property type="match status" value="1"/>
</dbReference>
<dbReference type="SFLD" id="SFLDS00029">
    <property type="entry name" value="Radical_SAM"/>
    <property type="match status" value="1"/>
</dbReference>
<name>A0A8J3ZW02_9ACTN</name>
<dbReference type="GO" id="GO:0051536">
    <property type="term" value="F:iron-sulfur cluster binding"/>
    <property type="evidence" value="ECO:0007669"/>
    <property type="project" value="UniProtKB-KW"/>
</dbReference>
<dbReference type="EMBL" id="BOPH01000042">
    <property type="protein sequence ID" value="GIJ68451.1"/>
    <property type="molecule type" value="Genomic_DNA"/>
</dbReference>
<evidence type="ECO:0000313" key="7">
    <source>
        <dbReference type="Proteomes" id="UP000635606"/>
    </source>
</evidence>
<feature type="domain" description="Radical SAM core" evidence="5">
    <location>
        <begin position="65"/>
        <end position="303"/>
    </location>
</feature>
<keyword evidence="4" id="KW-0411">Iron-sulfur</keyword>
<organism evidence="6 7">
    <name type="scientific">Virgisporangium ochraceum</name>
    <dbReference type="NCBI Taxonomy" id="65505"/>
    <lineage>
        <taxon>Bacteria</taxon>
        <taxon>Bacillati</taxon>
        <taxon>Actinomycetota</taxon>
        <taxon>Actinomycetes</taxon>
        <taxon>Micromonosporales</taxon>
        <taxon>Micromonosporaceae</taxon>
        <taxon>Virgisporangium</taxon>
    </lineage>
</organism>
<evidence type="ECO:0000256" key="3">
    <source>
        <dbReference type="ARBA" id="ARBA00023004"/>
    </source>
</evidence>
<protein>
    <recommendedName>
        <fullName evidence="5">Radical SAM core domain-containing protein</fullName>
    </recommendedName>
</protein>
<accession>A0A8J3ZW02</accession>
<dbReference type="InterPro" id="IPR023867">
    <property type="entry name" value="Sulphatase_maturase_rSAM"/>
</dbReference>
<evidence type="ECO:0000256" key="1">
    <source>
        <dbReference type="ARBA" id="ARBA00022691"/>
    </source>
</evidence>
<dbReference type="GO" id="GO:0016491">
    <property type="term" value="F:oxidoreductase activity"/>
    <property type="evidence" value="ECO:0007669"/>
    <property type="project" value="InterPro"/>
</dbReference>
<dbReference type="CDD" id="cd01335">
    <property type="entry name" value="Radical_SAM"/>
    <property type="match status" value="1"/>
</dbReference>
<dbReference type="InterPro" id="IPR007197">
    <property type="entry name" value="rSAM"/>
</dbReference>
<evidence type="ECO:0000256" key="2">
    <source>
        <dbReference type="ARBA" id="ARBA00022723"/>
    </source>
</evidence>
<dbReference type="SFLD" id="SFLDG01067">
    <property type="entry name" value="SPASM/twitch_domain_containing"/>
    <property type="match status" value="1"/>
</dbReference>